<dbReference type="Gene3D" id="2.70.50.70">
    <property type="match status" value="1"/>
</dbReference>
<evidence type="ECO:0000256" key="3">
    <source>
        <dbReference type="ARBA" id="ARBA00023008"/>
    </source>
</evidence>
<organism evidence="9 10">
    <name type="scientific">Hirsutella minnesotensis 3608</name>
    <dbReference type="NCBI Taxonomy" id="1043627"/>
    <lineage>
        <taxon>Eukaryota</taxon>
        <taxon>Fungi</taxon>
        <taxon>Dikarya</taxon>
        <taxon>Ascomycota</taxon>
        <taxon>Pezizomycotina</taxon>
        <taxon>Sordariomycetes</taxon>
        <taxon>Hypocreomycetidae</taxon>
        <taxon>Hypocreales</taxon>
        <taxon>Ophiocordycipitaceae</taxon>
        <taxon>Hirsutella</taxon>
    </lineage>
</organism>
<dbReference type="Pfam" id="PF03067">
    <property type="entry name" value="LPMO_10"/>
    <property type="match status" value="1"/>
</dbReference>
<proteinExistence type="inferred from homology"/>
<dbReference type="PANTHER" id="PTHR36575">
    <property type="entry name" value="BINDING PROTEIN, PUTATIVE (AFU_ORTHOLOGUE AFUA_1G14430)-RELATED"/>
    <property type="match status" value="1"/>
</dbReference>
<evidence type="ECO:0000259" key="8">
    <source>
        <dbReference type="Pfam" id="PF03067"/>
    </source>
</evidence>
<keyword evidence="5" id="KW-0325">Glycoprotein</keyword>
<reference evidence="9 10" key="1">
    <citation type="journal article" date="2014" name="Genome Biol. Evol.">
        <title>Comparative genomics and transcriptomics analyses reveal divergent lifestyle features of nematode endoparasitic fungus Hirsutella minnesotensis.</title>
        <authorList>
            <person name="Lai Y."/>
            <person name="Liu K."/>
            <person name="Zhang X."/>
            <person name="Zhang X."/>
            <person name="Li K."/>
            <person name="Wang N."/>
            <person name="Shu C."/>
            <person name="Wu Y."/>
            <person name="Wang C."/>
            <person name="Bushley K.E."/>
            <person name="Xiang M."/>
            <person name="Liu X."/>
        </authorList>
    </citation>
    <scope>NUCLEOTIDE SEQUENCE [LARGE SCALE GENOMIC DNA]</scope>
    <source>
        <strain evidence="9 10">3608</strain>
    </source>
</reference>
<comment type="cofactor">
    <cofactor evidence="1">
        <name>Cu(2+)</name>
        <dbReference type="ChEBI" id="CHEBI:29036"/>
    </cofactor>
</comment>
<evidence type="ECO:0000256" key="4">
    <source>
        <dbReference type="ARBA" id="ARBA00023157"/>
    </source>
</evidence>
<feature type="compositionally biased region" description="Polar residues" evidence="7">
    <location>
        <begin position="188"/>
        <end position="211"/>
    </location>
</feature>
<dbReference type="InterPro" id="IPR004302">
    <property type="entry name" value="Cellulose/chitin-bd_N"/>
</dbReference>
<comment type="similarity">
    <text evidence="6">Belongs to the polysaccharide monooxygenase AA13 family.</text>
</comment>
<feature type="domain" description="Chitin-binding type-4" evidence="8">
    <location>
        <begin position="18"/>
        <end position="180"/>
    </location>
</feature>
<dbReference type="InterPro" id="IPR052282">
    <property type="entry name" value="Starch-active_LPMO"/>
</dbReference>
<name>A0A0F7ZHD4_9HYPO</name>
<dbReference type="Proteomes" id="UP000054481">
    <property type="component" value="Unassembled WGS sequence"/>
</dbReference>
<keyword evidence="10" id="KW-1185">Reference proteome</keyword>
<accession>A0A0F7ZHD4</accession>
<protein>
    <recommendedName>
        <fullName evidence="8">Chitin-binding type-4 domain-containing protein</fullName>
    </recommendedName>
</protein>
<evidence type="ECO:0000256" key="5">
    <source>
        <dbReference type="ARBA" id="ARBA00023180"/>
    </source>
</evidence>
<gene>
    <name evidence="9" type="ORF">HIM_08115</name>
</gene>
<keyword evidence="3" id="KW-0186">Copper</keyword>
<evidence type="ECO:0000256" key="1">
    <source>
        <dbReference type="ARBA" id="ARBA00001973"/>
    </source>
</evidence>
<evidence type="ECO:0000313" key="10">
    <source>
        <dbReference type="Proteomes" id="UP000054481"/>
    </source>
</evidence>
<keyword evidence="4" id="KW-1015">Disulfide bond</keyword>
<evidence type="ECO:0000256" key="7">
    <source>
        <dbReference type="SAM" id="MobiDB-lite"/>
    </source>
</evidence>
<evidence type="ECO:0000256" key="6">
    <source>
        <dbReference type="ARBA" id="ARBA00034311"/>
    </source>
</evidence>
<dbReference type="PANTHER" id="PTHR36575:SF2">
    <property type="entry name" value="CHITIN-BINDING TYPE-4 DOMAIN-CONTAINING PROTEIN-RELATED"/>
    <property type="match status" value="1"/>
</dbReference>
<dbReference type="GO" id="GO:0046872">
    <property type="term" value="F:metal ion binding"/>
    <property type="evidence" value="ECO:0007669"/>
    <property type="project" value="UniProtKB-KW"/>
</dbReference>
<dbReference type="OrthoDB" id="120613at2759"/>
<dbReference type="AlphaFoldDB" id="A0A0F7ZHD4"/>
<feature type="region of interest" description="Disordered" evidence="7">
    <location>
        <begin position="188"/>
        <end position="233"/>
    </location>
</feature>
<dbReference type="EMBL" id="KQ030546">
    <property type="protein sequence ID" value="KJZ72446.1"/>
    <property type="molecule type" value="Genomic_DNA"/>
</dbReference>
<evidence type="ECO:0000313" key="9">
    <source>
        <dbReference type="EMBL" id="KJZ72446.1"/>
    </source>
</evidence>
<keyword evidence="2" id="KW-0479">Metal-binding</keyword>
<evidence type="ECO:0000256" key="2">
    <source>
        <dbReference type="ARBA" id="ARBA00022723"/>
    </source>
</evidence>
<sequence>MRSELVAVAYFAASAAAHGKVLSPPARPAGRAMVQACGQEAVDSINKDDTIPLEDVLNPSPSCNLFLCRGAQFEDNQDAVQKFTPGQTINFKADLSIPHEGPCNVSVVDTATNKIVGDPLITFDSYADEKLPQLPANNTNFDVTMPNVPAGQCTKPGECVLQWFWFGTDAKQTYESCVDFVVDPSSAKNKTRVTQTPNSRLRSDNTTQGFSGQDRPRQGQTGTVESEAAEEDC</sequence>